<dbReference type="AlphaFoldDB" id="A0A090DYC8"/>
<accession>A0A090DYC8</accession>
<feature type="domain" description="Peptidase S49" evidence="5">
    <location>
        <begin position="135"/>
        <end position="281"/>
    </location>
</feature>
<dbReference type="InterPro" id="IPR029045">
    <property type="entry name" value="ClpP/crotonase-like_dom_sf"/>
</dbReference>
<dbReference type="PANTHER" id="PTHR33209">
    <property type="entry name" value="PROTEASE 4"/>
    <property type="match status" value="1"/>
</dbReference>
<dbReference type="InterPro" id="IPR002142">
    <property type="entry name" value="Peptidase_S49"/>
</dbReference>
<evidence type="ECO:0000256" key="2">
    <source>
        <dbReference type="ARBA" id="ARBA00022670"/>
    </source>
</evidence>
<dbReference type="Gene3D" id="3.90.226.10">
    <property type="entry name" value="2-enoyl-CoA Hydratase, Chain A, domain 1"/>
    <property type="match status" value="1"/>
</dbReference>
<gene>
    <name evidence="6" type="ORF">MPL3356_390154</name>
</gene>
<comment type="similarity">
    <text evidence="1">Belongs to the peptidase S49 family.</text>
</comment>
<dbReference type="Proteomes" id="UP000045285">
    <property type="component" value="Unassembled WGS sequence"/>
</dbReference>
<keyword evidence="7" id="KW-1185">Reference proteome</keyword>
<dbReference type="Pfam" id="PF01343">
    <property type="entry name" value="Peptidase_S49"/>
    <property type="match status" value="1"/>
</dbReference>
<dbReference type="InterPro" id="IPR033855">
    <property type="entry name" value="Protein_C"/>
</dbReference>
<name>A0A090DYC8_MESPL</name>
<evidence type="ECO:0000313" key="6">
    <source>
        <dbReference type="EMBL" id="CDX22117.1"/>
    </source>
</evidence>
<sequence>MSHLLHIADRVLNRPLLITPDKAQVVMSALAGRIGINSPEASQFEGTTTPVDKSGKAKTRPYRISNGVGIITITGSLVNRGAWVGASSGLTSYEGIQHQVKTALADDAVKSVILDMHTPGGEAVGAFETANLVRQLAAKKRTVAVVNGLAASAGYAIASGASEIVTTETGVSGSIGVVLLHADYSQALAKEGINPTLIFAGDHKVDGNPFEALSDEVKADLQAEVNSFYDLFVKTVGMGRGGRLTAAGARQTQARTFIGQAAVDAGLADRVGTFESALGVLTSGAFSAPVATVAGPVLAASSAAQDVTGTGFHLGYAEGLKHGKAAYEERLAEISRLCVGPFANCLPVAIAMAIEFPVIEAKRCVELTSKHFVQTRVGFGGAGDSLERQRQQLGDDSDPLARAWRH</sequence>
<dbReference type="EMBL" id="CCMZ01000033">
    <property type="protein sequence ID" value="CDX22117.1"/>
    <property type="molecule type" value="Genomic_DNA"/>
</dbReference>
<evidence type="ECO:0000313" key="7">
    <source>
        <dbReference type="Proteomes" id="UP000045285"/>
    </source>
</evidence>
<dbReference type="GO" id="GO:0008236">
    <property type="term" value="F:serine-type peptidase activity"/>
    <property type="evidence" value="ECO:0007669"/>
    <property type="project" value="UniProtKB-KW"/>
</dbReference>
<reference evidence="7" key="1">
    <citation type="submission" date="2014-08" db="EMBL/GenBank/DDBJ databases">
        <authorList>
            <person name="Moulin L."/>
        </authorList>
    </citation>
    <scope>NUCLEOTIDE SEQUENCE [LARGE SCALE GENOMIC DNA]</scope>
</reference>
<keyword evidence="4" id="KW-0720">Serine protease</keyword>
<dbReference type="CDD" id="cd07022">
    <property type="entry name" value="S49_Sppa_36K_type"/>
    <property type="match status" value="1"/>
</dbReference>
<organism evidence="6 7">
    <name type="scientific">Mesorhizobium plurifarium</name>
    <dbReference type="NCBI Taxonomy" id="69974"/>
    <lineage>
        <taxon>Bacteria</taxon>
        <taxon>Pseudomonadati</taxon>
        <taxon>Pseudomonadota</taxon>
        <taxon>Alphaproteobacteria</taxon>
        <taxon>Hyphomicrobiales</taxon>
        <taxon>Phyllobacteriaceae</taxon>
        <taxon>Mesorhizobium</taxon>
    </lineage>
</organism>
<keyword evidence="2" id="KW-0645">Protease</keyword>
<evidence type="ECO:0000259" key="5">
    <source>
        <dbReference type="Pfam" id="PF01343"/>
    </source>
</evidence>
<evidence type="ECO:0000256" key="3">
    <source>
        <dbReference type="ARBA" id="ARBA00022801"/>
    </source>
</evidence>
<proteinExistence type="inferred from homology"/>
<protein>
    <recommendedName>
        <fullName evidence="5">Peptidase S49 domain-containing protein</fullName>
    </recommendedName>
</protein>
<keyword evidence="3" id="KW-0378">Hydrolase</keyword>
<dbReference type="GO" id="GO:0006508">
    <property type="term" value="P:proteolysis"/>
    <property type="evidence" value="ECO:0007669"/>
    <property type="project" value="UniProtKB-KW"/>
</dbReference>
<dbReference type="SUPFAM" id="SSF52096">
    <property type="entry name" value="ClpP/crotonase"/>
    <property type="match status" value="1"/>
</dbReference>
<evidence type="ECO:0000256" key="1">
    <source>
        <dbReference type="ARBA" id="ARBA00008683"/>
    </source>
</evidence>
<dbReference type="PANTHER" id="PTHR33209:SF1">
    <property type="entry name" value="PEPTIDASE S49 DOMAIN-CONTAINING PROTEIN"/>
    <property type="match status" value="1"/>
</dbReference>
<evidence type="ECO:0000256" key="4">
    <source>
        <dbReference type="ARBA" id="ARBA00022825"/>
    </source>
</evidence>
<dbReference type="Gene3D" id="6.20.330.10">
    <property type="match status" value="1"/>
</dbReference>